<keyword evidence="4" id="KW-0813">Transport</keyword>
<sequence length="480" mass="52651">MKVRKIIARNMSEGLKAVTAEMGPDAMILSNRKVPRGIEIVAAVKPNTDGVPEPARPRPGVRTAQNGLPAPDQTANAPVSDWTGGDARARLQAERKGTTESMQDSILRMSEQDSGGLSRESLLSLLNEHRHPLEEKRQKLREQLNRQQPGIGAAAPTRPAAPQPTRRSTPSPEPYRPEPQNSGAAEFGQHDLSDMRAELASLRQWLETHDLPGESGARPHPLAGRLSLMGFDLRCISPMVEKYGQQPVAEAWTLSTEMVARLIEKDSDCLIRQGGVAALIGPTGAGKTTTLSKIATRFAMQHGADSLGIISLDHYRIGAHEPVRILGRILGCDVLMTDHNEALEDQLARLRDKKLILIDTNGSDRGLQAFRDQMGGGMLERQVRPLLVLPANLSRHSLDLAWQRFSPLQPRGLVLTKADESPEVGPVISLGLIRKLPLLYWSDGTLVPQDLHQGQVKRLIEQCGRQLQRSQSGEKLVRFG</sequence>
<evidence type="ECO:0000256" key="9">
    <source>
        <dbReference type="ARBA" id="ARBA00023134"/>
    </source>
</evidence>
<evidence type="ECO:0000256" key="13">
    <source>
        <dbReference type="NCBIfam" id="TIGR03499"/>
    </source>
</evidence>
<evidence type="ECO:0000256" key="1">
    <source>
        <dbReference type="ARBA" id="ARBA00004413"/>
    </source>
</evidence>
<accession>A0A4Z0WKJ5</accession>
<evidence type="ECO:0000313" key="17">
    <source>
        <dbReference type="EMBL" id="TGG95961.1"/>
    </source>
</evidence>
<comment type="caution">
    <text evidence="17">The sequence shown here is derived from an EMBL/GenBank/DDBJ whole genome shotgun (WGS) entry which is preliminary data.</text>
</comment>
<dbReference type="SUPFAM" id="SSF52540">
    <property type="entry name" value="P-loop containing nucleoside triphosphate hydrolases"/>
    <property type="match status" value="1"/>
</dbReference>
<keyword evidence="18" id="KW-1185">Reference proteome</keyword>
<evidence type="ECO:0000256" key="2">
    <source>
        <dbReference type="ARBA" id="ARBA00008531"/>
    </source>
</evidence>
<dbReference type="EMBL" id="SRMF01000001">
    <property type="protein sequence ID" value="TGG95961.1"/>
    <property type="molecule type" value="Genomic_DNA"/>
</dbReference>
<dbReference type="Proteomes" id="UP000297475">
    <property type="component" value="Unassembled WGS sequence"/>
</dbReference>
<comment type="similarity">
    <text evidence="2">Belongs to the GTP-binding SRP family.</text>
</comment>
<dbReference type="InterPro" id="IPR000897">
    <property type="entry name" value="SRP54_GTPase_dom"/>
</dbReference>
<dbReference type="RefSeq" id="WP_135482049.1">
    <property type="nucleotide sequence ID" value="NZ_SRMF01000001.1"/>
</dbReference>
<evidence type="ECO:0000256" key="7">
    <source>
        <dbReference type="ARBA" id="ARBA00022795"/>
    </source>
</evidence>
<keyword evidence="9" id="KW-0342">GTP-binding</keyword>
<keyword evidence="5" id="KW-1003">Cell membrane</keyword>
<dbReference type="GO" id="GO:0044781">
    <property type="term" value="P:bacterial-type flagellum organization"/>
    <property type="evidence" value="ECO:0007669"/>
    <property type="project" value="UniProtKB-UniRule"/>
</dbReference>
<evidence type="ECO:0000313" key="18">
    <source>
        <dbReference type="Proteomes" id="UP000297475"/>
    </source>
</evidence>
<feature type="compositionally biased region" description="Basic and acidic residues" evidence="14">
    <location>
        <begin position="87"/>
        <end position="98"/>
    </location>
</feature>
<dbReference type="Gene3D" id="3.40.50.300">
    <property type="entry name" value="P-loop containing nucleotide triphosphate hydrolases"/>
    <property type="match status" value="1"/>
</dbReference>
<dbReference type="AlphaFoldDB" id="A0A4Z0WKJ5"/>
<dbReference type="OrthoDB" id="9778554at2"/>
<evidence type="ECO:0000256" key="6">
    <source>
        <dbReference type="ARBA" id="ARBA00022741"/>
    </source>
</evidence>
<dbReference type="NCBIfam" id="TIGR03499">
    <property type="entry name" value="FlhF"/>
    <property type="match status" value="1"/>
</dbReference>
<evidence type="ECO:0000259" key="15">
    <source>
        <dbReference type="SMART" id="SM00382"/>
    </source>
</evidence>
<dbReference type="PANTHER" id="PTHR43134:SF3">
    <property type="entry name" value="FLAGELLAR BIOSYNTHESIS PROTEIN FLHF"/>
    <property type="match status" value="1"/>
</dbReference>
<evidence type="ECO:0000256" key="3">
    <source>
        <dbReference type="ARBA" id="ARBA00014919"/>
    </source>
</evidence>
<feature type="region of interest" description="Disordered" evidence="14">
    <location>
        <begin position="147"/>
        <end position="186"/>
    </location>
</feature>
<dbReference type="GO" id="GO:0003924">
    <property type="term" value="F:GTPase activity"/>
    <property type="evidence" value="ECO:0007669"/>
    <property type="project" value="UniProtKB-UniRule"/>
</dbReference>
<dbReference type="Gene3D" id="1.20.120.1380">
    <property type="entry name" value="Flagellar FlhF biosynthesis protein, N domain"/>
    <property type="match status" value="1"/>
</dbReference>
<dbReference type="GO" id="GO:0005886">
    <property type="term" value="C:plasma membrane"/>
    <property type="evidence" value="ECO:0007669"/>
    <property type="project" value="UniProtKB-SubCell"/>
</dbReference>
<dbReference type="SMART" id="SM00382">
    <property type="entry name" value="AAA"/>
    <property type="match status" value="1"/>
</dbReference>
<dbReference type="GO" id="GO:0015031">
    <property type="term" value="P:protein transport"/>
    <property type="evidence" value="ECO:0007669"/>
    <property type="project" value="UniProtKB-KW"/>
</dbReference>
<keyword evidence="7" id="KW-1005">Bacterial flagellum biogenesis</keyword>
<keyword evidence="17" id="KW-0966">Cell projection</keyword>
<evidence type="ECO:0000256" key="10">
    <source>
        <dbReference type="ARBA" id="ARBA00023136"/>
    </source>
</evidence>
<comment type="function">
    <text evidence="12">Necessary for flagellar biosynthesis. May be involved in translocation of the flagellum.</text>
</comment>
<dbReference type="SMART" id="SM00962">
    <property type="entry name" value="SRP54"/>
    <property type="match status" value="1"/>
</dbReference>
<evidence type="ECO:0000256" key="5">
    <source>
        <dbReference type="ARBA" id="ARBA00022475"/>
    </source>
</evidence>
<dbReference type="Pfam" id="PF00448">
    <property type="entry name" value="SRP54"/>
    <property type="match status" value="1"/>
</dbReference>
<protein>
    <recommendedName>
        <fullName evidence="3 13">Flagellar biosynthesis protein FlhF</fullName>
    </recommendedName>
</protein>
<keyword evidence="17" id="KW-0282">Flagellum</keyword>
<comment type="subcellular location">
    <subcellularLocation>
        <location evidence="1">Cell membrane</location>
        <topology evidence="1">Peripheral membrane protein</topology>
        <orientation evidence="1">Cytoplasmic side</orientation>
    </subcellularLocation>
</comment>
<dbReference type="InterPro" id="IPR047040">
    <property type="entry name" value="FlhF__GTPase_dom"/>
</dbReference>
<evidence type="ECO:0000256" key="14">
    <source>
        <dbReference type="SAM" id="MobiDB-lite"/>
    </source>
</evidence>
<evidence type="ECO:0000256" key="8">
    <source>
        <dbReference type="ARBA" id="ARBA00022927"/>
    </source>
</evidence>
<keyword evidence="8" id="KW-0653">Protein transport</keyword>
<dbReference type="GO" id="GO:0006614">
    <property type="term" value="P:SRP-dependent cotranslational protein targeting to membrane"/>
    <property type="evidence" value="ECO:0007669"/>
    <property type="project" value="UniProtKB-UniRule"/>
</dbReference>
<dbReference type="PANTHER" id="PTHR43134">
    <property type="entry name" value="SIGNAL RECOGNITION PARTICLE RECEPTOR SUBUNIT ALPHA"/>
    <property type="match status" value="1"/>
</dbReference>
<feature type="region of interest" description="Disordered" evidence="14">
    <location>
        <begin position="47"/>
        <end position="117"/>
    </location>
</feature>
<name>A0A4Z0WKJ5_9GAMM</name>
<feature type="compositionally biased region" description="Low complexity" evidence="14">
    <location>
        <begin position="153"/>
        <end position="170"/>
    </location>
</feature>
<evidence type="ECO:0000256" key="4">
    <source>
        <dbReference type="ARBA" id="ARBA00022448"/>
    </source>
</evidence>
<dbReference type="FunFam" id="3.40.50.300:FF:000695">
    <property type="entry name" value="Flagellar biosynthesis regulator FlhF"/>
    <property type="match status" value="1"/>
</dbReference>
<evidence type="ECO:0000256" key="11">
    <source>
        <dbReference type="ARBA" id="ARBA00023225"/>
    </source>
</evidence>
<dbReference type="GO" id="GO:0005047">
    <property type="term" value="F:signal recognition particle binding"/>
    <property type="evidence" value="ECO:0007669"/>
    <property type="project" value="TreeGrafter"/>
</dbReference>
<dbReference type="InterPro" id="IPR020006">
    <property type="entry name" value="FlhF"/>
</dbReference>
<keyword evidence="11" id="KW-1006">Bacterial flagellum protein export</keyword>
<organism evidence="17 18">
    <name type="scientific">Natronospirillum operosum</name>
    <dbReference type="NCBI Taxonomy" id="2759953"/>
    <lineage>
        <taxon>Bacteria</taxon>
        <taxon>Pseudomonadati</taxon>
        <taxon>Pseudomonadota</taxon>
        <taxon>Gammaproteobacteria</taxon>
        <taxon>Oceanospirillales</taxon>
        <taxon>Natronospirillaceae</taxon>
        <taxon>Natronospirillum</taxon>
    </lineage>
</organism>
<keyword evidence="6" id="KW-0547">Nucleotide-binding</keyword>
<gene>
    <name evidence="17" type="primary">flhF</name>
    <name evidence="17" type="ORF">E4656_06075</name>
</gene>
<dbReference type="CDD" id="cd17873">
    <property type="entry name" value="FlhF"/>
    <property type="match status" value="1"/>
</dbReference>
<feature type="domain" description="AAA+ ATPase" evidence="15">
    <location>
        <begin position="273"/>
        <end position="389"/>
    </location>
</feature>
<keyword evidence="10" id="KW-0472">Membrane</keyword>
<reference evidence="17 18" key="1">
    <citation type="submission" date="2019-04" db="EMBL/GenBank/DDBJ databases">
        <title>Natronospirillum operosus gen. nov., sp. nov., a haloalkaliphilic satellite isolated from decaying biomass of laboratory culture of cyanobacterium Geitlerinema sp. and proposal of Natronospirillaceae fam. nov. and Saccharospirillaceae fam. nov.</title>
        <authorList>
            <person name="Kevbrin V."/>
            <person name="Boltyanskaya Y."/>
            <person name="Koziaeva V."/>
            <person name="Grouzdev D.S."/>
            <person name="Park M."/>
            <person name="Cho J."/>
        </authorList>
    </citation>
    <scope>NUCLEOTIDE SEQUENCE [LARGE SCALE GENOMIC DNA]</scope>
    <source>
        <strain evidence="17 18">G-116</strain>
    </source>
</reference>
<keyword evidence="17" id="KW-0969">Cilium</keyword>
<feature type="domain" description="SRP54-type proteins GTP-binding" evidence="16">
    <location>
        <begin position="274"/>
        <end position="464"/>
    </location>
</feature>
<evidence type="ECO:0000256" key="12">
    <source>
        <dbReference type="ARBA" id="ARBA00025337"/>
    </source>
</evidence>
<dbReference type="InterPro" id="IPR027417">
    <property type="entry name" value="P-loop_NTPase"/>
</dbReference>
<proteinExistence type="inferred from homology"/>
<evidence type="ECO:0000259" key="16">
    <source>
        <dbReference type="SMART" id="SM00962"/>
    </source>
</evidence>
<dbReference type="InterPro" id="IPR003593">
    <property type="entry name" value="AAA+_ATPase"/>
</dbReference>
<dbReference type="GO" id="GO:0005525">
    <property type="term" value="F:GTP binding"/>
    <property type="evidence" value="ECO:0007669"/>
    <property type="project" value="UniProtKB-UniRule"/>
</dbReference>